<name>A0A518BJS7_9BACT</name>
<dbReference type="CDD" id="cd03230">
    <property type="entry name" value="ABC_DR_subfamily_A"/>
    <property type="match status" value="1"/>
</dbReference>
<dbReference type="GO" id="GO:0005524">
    <property type="term" value="F:ATP binding"/>
    <property type="evidence" value="ECO:0007669"/>
    <property type="project" value="UniProtKB-KW"/>
</dbReference>
<evidence type="ECO:0000313" key="7">
    <source>
        <dbReference type="EMBL" id="QDU67215.1"/>
    </source>
</evidence>
<dbReference type="Proteomes" id="UP000316921">
    <property type="component" value="Chromosome"/>
</dbReference>
<evidence type="ECO:0000259" key="6">
    <source>
        <dbReference type="PROSITE" id="PS50893"/>
    </source>
</evidence>
<evidence type="ECO:0000256" key="5">
    <source>
        <dbReference type="SAM" id="MobiDB-lite"/>
    </source>
</evidence>
<dbReference type="GO" id="GO:0016887">
    <property type="term" value="F:ATP hydrolysis activity"/>
    <property type="evidence" value="ECO:0007669"/>
    <property type="project" value="InterPro"/>
</dbReference>
<accession>A0A518BJS7</accession>
<keyword evidence="7" id="KW-0378">Hydrolase</keyword>
<dbReference type="Gene3D" id="3.40.50.300">
    <property type="entry name" value="P-loop containing nucleotide triphosphate hydrolases"/>
    <property type="match status" value="1"/>
</dbReference>
<dbReference type="PROSITE" id="PS50893">
    <property type="entry name" value="ABC_TRANSPORTER_2"/>
    <property type="match status" value="1"/>
</dbReference>
<evidence type="ECO:0000256" key="2">
    <source>
        <dbReference type="ARBA" id="ARBA00022448"/>
    </source>
</evidence>
<sequence>MIDARDLTKTFGAHTAVDDISFRLEQGEVVGFLGPNGAGKTTTMRMLTGYLPATRGTIRVGGFDVLRESMQVRRRLGYLPENVPLYREYRVEEMLLFQARLHRMSKADAKRRCGEVLEQVGLTDRRRSRIGDLSRGLRQRAGLAVALLPNPDVLILDEPTSGLDPIQRLEVRALIRDLAAQHTVLLSSHILAEVEAVCPRVIILAEGRIAADGTPERLVSELGGGGHVRFEAVVGDAAVAREILESLPGVSRVEDDGRLGIHHQFDVYGSEDLREDVGALSAAKGWAIRELSWRQPTLEQLFARIALGLDKEAQLPSDRPVVTAPAADEPVKLVYNLDPFAGGAERPLDAPVDAAAAKKPAAPTLNPFENFGQSAPAAPPKPAGPTLNPFENFGRPAPSEDDPNRDVGGEG</sequence>
<feature type="compositionally biased region" description="Low complexity" evidence="5">
    <location>
        <begin position="354"/>
        <end position="363"/>
    </location>
</feature>
<keyword evidence="8" id="KW-1185">Reference proteome</keyword>
<proteinExistence type="inferred from homology"/>
<feature type="compositionally biased region" description="Basic and acidic residues" evidence="5">
    <location>
        <begin position="402"/>
        <end position="411"/>
    </location>
</feature>
<reference evidence="7 8" key="1">
    <citation type="submission" date="2019-02" db="EMBL/GenBank/DDBJ databases">
        <title>Deep-cultivation of Planctomycetes and their phenomic and genomic characterization uncovers novel biology.</title>
        <authorList>
            <person name="Wiegand S."/>
            <person name="Jogler M."/>
            <person name="Boedeker C."/>
            <person name="Pinto D."/>
            <person name="Vollmers J."/>
            <person name="Rivas-Marin E."/>
            <person name="Kohn T."/>
            <person name="Peeters S.H."/>
            <person name="Heuer A."/>
            <person name="Rast P."/>
            <person name="Oberbeckmann S."/>
            <person name="Bunk B."/>
            <person name="Jeske O."/>
            <person name="Meyerdierks A."/>
            <person name="Storesund J.E."/>
            <person name="Kallscheuer N."/>
            <person name="Luecker S."/>
            <person name="Lage O.M."/>
            <person name="Pohl T."/>
            <person name="Merkel B.J."/>
            <person name="Hornburger P."/>
            <person name="Mueller R.-W."/>
            <person name="Bruemmer F."/>
            <person name="Labrenz M."/>
            <person name="Spormann A.M."/>
            <person name="Op den Camp H."/>
            <person name="Overmann J."/>
            <person name="Amann R."/>
            <person name="Jetten M.S.M."/>
            <person name="Mascher T."/>
            <person name="Medema M.H."/>
            <person name="Devos D.P."/>
            <person name="Kaster A.-K."/>
            <person name="Ovreas L."/>
            <person name="Rohde M."/>
            <person name="Galperin M.Y."/>
            <person name="Jogler C."/>
        </authorList>
    </citation>
    <scope>NUCLEOTIDE SEQUENCE [LARGE SCALE GENOMIC DNA]</scope>
    <source>
        <strain evidence="7 8">Pla133</strain>
    </source>
</reference>
<evidence type="ECO:0000256" key="3">
    <source>
        <dbReference type="ARBA" id="ARBA00022741"/>
    </source>
</evidence>
<keyword evidence="2" id="KW-0813">Transport</keyword>
<dbReference type="EMBL" id="CP036287">
    <property type="protein sequence ID" value="QDU67215.1"/>
    <property type="molecule type" value="Genomic_DNA"/>
</dbReference>
<evidence type="ECO:0000256" key="1">
    <source>
        <dbReference type="ARBA" id="ARBA00005417"/>
    </source>
</evidence>
<dbReference type="InterPro" id="IPR003439">
    <property type="entry name" value="ABC_transporter-like_ATP-bd"/>
</dbReference>
<keyword evidence="3" id="KW-0547">Nucleotide-binding</keyword>
<evidence type="ECO:0000256" key="4">
    <source>
        <dbReference type="ARBA" id="ARBA00022840"/>
    </source>
</evidence>
<dbReference type="SMART" id="SM00382">
    <property type="entry name" value="AAA"/>
    <property type="match status" value="1"/>
</dbReference>
<dbReference type="InterPro" id="IPR027417">
    <property type="entry name" value="P-loop_NTPase"/>
</dbReference>
<dbReference type="EC" id="3.6.3.-" evidence="7"/>
<keyword evidence="4 7" id="KW-0067">ATP-binding</keyword>
<protein>
    <submittedName>
        <fullName evidence="7">Putative ABC transporter ATP-binding protein YxlF</fullName>
        <ecNumber evidence="7">3.6.3.-</ecNumber>
    </submittedName>
</protein>
<dbReference type="PANTHER" id="PTHR43335:SF4">
    <property type="entry name" value="ABC TRANSPORTER, ATP-BINDING PROTEIN"/>
    <property type="match status" value="1"/>
</dbReference>
<dbReference type="KEGG" id="pbap:Pla133_22930"/>
<evidence type="ECO:0000313" key="8">
    <source>
        <dbReference type="Proteomes" id="UP000316921"/>
    </source>
</evidence>
<comment type="similarity">
    <text evidence="1">Belongs to the ABC transporter superfamily.</text>
</comment>
<dbReference type="AlphaFoldDB" id="A0A518BJS7"/>
<dbReference type="InterPro" id="IPR003593">
    <property type="entry name" value="AAA+_ATPase"/>
</dbReference>
<gene>
    <name evidence="7" type="primary">yxlF_3</name>
    <name evidence="7" type="ORF">Pla133_22930</name>
</gene>
<dbReference type="PANTHER" id="PTHR43335">
    <property type="entry name" value="ABC TRANSPORTER, ATP-BINDING PROTEIN"/>
    <property type="match status" value="1"/>
</dbReference>
<dbReference type="Pfam" id="PF00005">
    <property type="entry name" value="ABC_tran"/>
    <property type="match status" value="1"/>
</dbReference>
<dbReference type="SUPFAM" id="SSF52540">
    <property type="entry name" value="P-loop containing nucleoside triphosphate hydrolases"/>
    <property type="match status" value="1"/>
</dbReference>
<feature type="region of interest" description="Disordered" evidence="5">
    <location>
        <begin position="354"/>
        <end position="411"/>
    </location>
</feature>
<feature type="domain" description="ABC transporter" evidence="6">
    <location>
        <begin position="2"/>
        <end position="231"/>
    </location>
</feature>
<organism evidence="7 8">
    <name type="scientific">Engelhardtia mirabilis</name>
    <dbReference type="NCBI Taxonomy" id="2528011"/>
    <lineage>
        <taxon>Bacteria</taxon>
        <taxon>Pseudomonadati</taxon>
        <taxon>Planctomycetota</taxon>
        <taxon>Planctomycetia</taxon>
        <taxon>Planctomycetia incertae sedis</taxon>
        <taxon>Engelhardtia</taxon>
    </lineage>
</organism>
<dbReference type="RefSeq" id="WP_419192374.1">
    <property type="nucleotide sequence ID" value="NZ_CP036287.1"/>
</dbReference>